<dbReference type="NCBIfam" id="TIGR00688">
    <property type="entry name" value="rarD"/>
    <property type="match status" value="1"/>
</dbReference>
<gene>
    <name evidence="10" type="ordered locus">Plav_1110</name>
</gene>
<dbReference type="RefSeq" id="WP_012109988.1">
    <property type="nucleotide sequence ID" value="NC_009719.1"/>
</dbReference>
<sequence length="313" mass="34616">MQQTPAARPSPHSEAALGAAAAGLGYLLWGVSVIFYKQLVEVPPFEVLAHRSVWSVVLVLAIILLLRRGPELIVLLRDRRTMLTLAGTAFLIGSNWFVFIYSINEQRILETSLGYYINPLMSVLLGVAFLGERLSRPQIFAVALAFIGVLYFTVALGTLPWISLYLAITFAAYGYLRKVARAGPLEGLFVEVAVLLPLALAYLWWLSGHGGTSFGNGGWHIWMFLVLTGPMTAVPLLLFTFGAQRIRLATLGLMQYLAPTTQFFVAVFLYGEPLIPAQVATFALIWIGLGIFSADTWRRERELRRLAGLENRG</sequence>
<dbReference type="eggNOG" id="COG2962">
    <property type="taxonomic scope" value="Bacteria"/>
</dbReference>
<dbReference type="PANTHER" id="PTHR22911:SF137">
    <property type="entry name" value="SOLUTE CARRIER FAMILY 35 MEMBER G2-RELATED"/>
    <property type="match status" value="1"/>
</dbReference>
<keyword evidence="6 8" id="KW-1133">Transmembrane helix</keyword>
<feature type="transmembrane region" description="Helical" evidence="8">
    <location>
        <begin position="277"/>
        <end position="297"/>
    </location>
</feature>
<feature type="transmembrane region" description="Helical" evidence="8">
    <location>
        <begin position="219"/>
        <end position="241"/>
    </location>
</feature>
<dbReference type="InterPro" id="IPR037185">
    <property type="entry name" value="EmrE-like"/>
</dbReference>
<dbReference type="AlphaFoldDB" id="A7HS48"/>
<dbReference type="SUPFAM" id="SSF103481">
    <property type="entry name" value="Multidrug resistance efflux transporter EmrE"/>
    <property type="match status" value="2"/>
</dbReference>
<proteinExistence type="inferred from homology"/>
<evidence type="ECO:0000259" key="9">
    <source>
        <dbReference type="Pfam" id="PF00892"/>
    </source>
</evidence>
<feature type="transmembrane region" description="Helical" evidence="8">
    <location>
        <begin position="113"/>
        <end position="131"/>
    </location>
</feature>
<evidence type="ECO:0000256" key="5">
    <source>
        <dbReference type="ARBA" id="ARBA00022692"/>
    </source>
</evidence>
<feature type="transmembrane region" description="Helical" evidence="8">
    <location>
        <begin position="82"/>
        <end position="101"/>
    </location>
</feature>
<comment type="subcellular location">
    <subcellularLocation>
        <location evidence="1">Cell membrane</location>
        <topology evidence="1">Multi-pass membrane protein</topology>
    </subcellularLocation>
</comment>
<feature type="transmembrane region" description="Helical" evidence="8">
    <location>
        <begin position="188"/>
        <end position="207"/>
    </location>
</feature>
<evidence type="ECO:0000313" key="11">
    <source>
        <dbReference type="Proteomes" id="UP000006377"/>
    </source>
</evidence>
<keyword evidence="3" id="KW-0813">Transport</keyword>
<dbReference type="PANTHER" id="PTHR22911">
    <property type="entry name" value="ACYL-MALONYL CONDENSING ENZYME-RELATED"/>
    <property type="match status" value="1"/>
</dbReference>
<dbReference type="KEGG" id="pla:Plav_1110"/>
<dbReference type="HOGENOM" id="CLU_054508_1_0_5"/>
<dbReference type="Pfam" id="PF00892">
    <property type="entry name" value="EamA"/>
    <property type="match status" value="1"/>
</dbReference>
<evidence type="ECO:0000256" key="6">
    <source>
        <dbReference type="ARBA" id="ARBA00022989"/>
    </source>
</evidence>
<keyword evidence="5 8" id="KW-0812">Transmembrane</keyword>
<accession>A7HS48</accession>
<evidence type="ECO:0000313" key="10">
    <source>
        <dbReference type="EMBL" id="ABS62731.1"/>
    </source>
</evidence>
<evidence type="ECO:0000256" key="7">
    <source>
        <dbReference type="ARBA" id="ARBA00023136"/>
    </source>
</evidence>
<feature type="transmembrane region" description="Helical" evidence="8">
    <location>
        <begin position="48"/>
        <end position="66"/>
    </location>
</feature>
<feature type="transmembrane region" description="Helical" evidence="8">
    <location>
        <begin position="15"/>
        <end position="36"/>
    </location>
</feature>
<feature type="transmembrane region" description="Helical" evidence="8">
    <location>
        <begin position="253"/>
        <end position="271"/>
    </location>
</feature>
<feature type="domain" description="EamA" evidence="9">
    <location>
        <begin position="18"/>
        <end position="152"/>
    </location>
</feature>
<name>A7HS48_PARL1</name>
<dbReference type="InterPro" id="IPR004626">
    <property type="entry name" value="RarD"/>
</dbReference>
<dbReference type="InterPro" id="IPR000620">
    <property type="entry name" value="EamA_dom"/>
</dbReference>
<evidence type="ECO:0000256" key="3">
    <source>
        <dbReference type="ARBA" id="ARBA00022448"/>
    </source>
</evidence>
<comment type="similarity">
    <text evidence="2">Belongs to the EamA transporter family.</text>
</comment>
<evidence type="ECO:0000256" key="4">
    <source>
        <dbReference type="ARBA" id="ARBA00022475"/>
    </source>
</evidence>
<dbReference type="Proteomes" id="UP000006377">
    <property type="component" value="Chromosome"/>
</dbReference>
<keyword evidence="4" id="KW-1003">Cell membrane</keyword>
<dbReference type="EMBL" id="CP000774">
    <property type="protein sequence ID" value="ABS62731.1"/>
    <property type="molecule type" value="Genomic_DNA"/>
</dbReference>
<reference evidence="10 11" key="1">
    <citation type="journal article" date="2011" name="Stand. Genomic Sci.">
        <title>Complete genome sequence of Parvibaculum lavamentivorans type strain (DS-1(T)).</title>
        <authorList>
            <person name="Schleheck D."/>
            <person name="Weiss M."/>
            <person name="Pitluck S."/>
            <person name="Bruce D."/>
            <person name="Land M.L."/>
            <person name="Han S."/>
            <person name="Saunders E."/>
            <person name="Tapia R."/>
            <person name="Detter C."/>
            <person name="Brettin T."/>
            <person name="Han J."/>
            <person name="Woyke T."/>
            <person name="Goodwin L."/>
            <person name="Pennacchio L."/>
            <person name="Nolan M."/>
            <person name="Cook A.M."/>
            <person name="Kjelleberg S."/>
            <person name="Thomas T."/>
        </authorList>
    </citation>
    <scope>NUCLEOTIDE SEQUENCE [LARGE SCALE GENOMIC DNA]</scope>
    <source>
        <strain evidence="11">DS-1 / DSM 13023 / NCIMB 13966</strain>
    </source>
</reference>
<evidence type="ECO:0000256" key="8">
    <source>
        <dbReference type="SAM" id="Phobius"/>
    </source>
</evidence>
<dbReference type="GO" id="GO:0005886">
    <property type="term" value="C:plasma membrane"/>
    <property type="evidence" value="ECO:0007669"/>
    <property type="project" value="UniProtKB-SubCell"/>
</dbReference>
<evidence type="ECO:0000256" key="2">
    <source>
        <dbReference type="ARBA" id="ARBA00007362"/>
    </source>
</evidence>
<organism evidence="10 11">
    <name type="scientific">Parvibaculum lavamentivorans (strain DS-1 / DSM 13023 / NCIMB 13966)</name>
    <dbReference type="NCBI Taxonomy" id="402881"/>
    <lineage>
        <taxon>Bacteria</taxon>
        <taxon>Pseudomonadati</taxon>
        <taxon>Pseudomonadota</taxon>
        <taxon>Alphaproteobacteria</taxon>
        <taxon>Hyphomicrobiales</taxon>
        <taxon>Parvibaculaceae</taxon>
        <taxon>Parvibaculum</taxon>
    </lineage>
</organism>
<keyword evidence="11" id="KW-1185">Reference proteome</keyword>
<dbReference type="OrthoDB" id="369870at2"/>
<protein>
    <submittedName>
        <fullName evidence="10">RarD protein, DMT superfamily transporter</fullName>
    </submittedName>
</protein>
<keyword evidence="7 8" id="KW-0472">Membrane</keyword>
<evidence type="ECO:0000256" key="1">
    <source>
        <dbReference type="ARBA" id="ARBA00004651"/>
    </source>
</evidence>